<evidence type="ECO:0000313" key="2">
    <source>
        <dbReference type="Proteomes" id="UP001052739"/>
    </source>
</evidence>
<organism evidence="1 2">
    <name type="scientific">Streptomyces hydrogenans</name>
    <dbReference type="NCBI Taxonomy" id="1873719"/>
    <lineage>
        <taxon>Bacteria</taxon>
        <taxon>Bacillati</taxon>
        <taxon>Actinomycetota</taxon>
        <taxon>Actinomycetes</taxon>
        <taxon>Kitasatosporales</taxon>
        <taxon>Streptomycetaceae</taxon>
        <taxon>Streptomyces</taxon>
    </lineage>
</organism>
<reference evidence="1" key="1">
    <citation type="submission" date="2024-05" db="EMBL/GenBank/DDBJ databases">
        <title>Whole genome shotgun sequence of Streptomyces hydrogenans NBRC 13475.</title>
        <authorList>
            <person name="Komaki H."/>
            <person name="Tamura T."/>
        </authorList>
    </citation>
    <scope>NUCLEOTIDE SEQUENCE</scope>
    <source>
        <strain evidence="1">NBRC 13475</strain>
    </source>
</reference>
<proteinExistence type="predicted"/>
<dbReference type="Proteomes" id="UP001052739">
    <property type="component" value="Unassembled WGS sequence"/>
</dbReference>
<accession>A0ABQ3P2U5</accession>
<sequence length="59" mass="6663">MWLLPSSELILHTENLRTYVSNGGAAQNIPYAKENFWMANYSRVRDVAARPPAADNEGR</sequence>
<name>A0ABQ3P2U5_9ACTN</name>
<protein>
    <submittedName>
        <fullName evidence="1">Uncharacterized protein</fullName>
    </submittedName>
</protein>
<gene>
    <name evidence="1" type="ORF">Shyd_07040</name>
</gene>
<evidence type="ECO:0000313" key="1">
    <source>
        <dbReference type="EMBL" id="GHI19333.1"/>
    </source>
</evidence>
<comment type="caution">
    <text evidence="1">The sequence shown here is derived from an EMBL/GenBank/DDBJ whole genome shotgun (WGS) entry which is preliminary data.</text>
</comment>
<dbReference type="EMBL" id="BNDW01000004">
    <property type="protein sequence ID" value="GHI19333.1"/>
    <property type="molecule type" value="Genomic_DNA"/>
</dbReference>
<keyword evidence="2" id="KW-1185">Reference proteome</keyword>